<gene>
    <name evidence="3" type="ORF">SAMN05421806_101995</name>
</gene>
<accession>A0A1G8UR04</accession>
<evidence type="ECO:0000313" key="3">
    <source>
        <dbReference type="EMBL" id="SDJ55937.1"/>
    </source>
</evidence>
<keyword evidence="2" id="KW-1133">Transmembrane helix</keyword>
<proteinExistence type="predicted"/>
<feature type="compositionally biased region" description="Gly residues" evidence="1">
    <location>
        <begin position="96"/>
        <end position="109"/>
    </location>
</feature>
<protein>
    <submittedName>
        <fullName evidence="3">Uncharacterized protein</fullName>
    </submittedName>
</protein>
<feature type="region of interest" description="Disordered" evidence="1">
    <location>
        <begin position="317"/>
        <end position="350"/>
    </location>
</feature>
<name>A0A1G8UR04_9ACTN</name>
<keyword evidence="4" id="KW-1185">Reference proteome</keyword>
<keyword evidence="2" id="KW-0472">Membrane</keyword>
<organism evidence="3 4">
    <name type="scientific">Streptomyces indicus</name>
    <dbReference type="NCBI Taxonomy" id="417292"/>
    <lineage>
        <taxon>Bacteria</taxon>
        <taxon>Bacillati</taxon>
        <taxon>Actinomycetota</taxon>
        <taxon>Actinomycetes</taxon>
        <taxon>Kitasatosporales</taxon>
        <taxon>Streptomycetaceae</taxon>
        <taxon>Streptomyces</taxon>
    </lineage>
</organism>
<evidence type="ECO:0000313" key="4">
    <source>
        <dbReference type="Proteomes" id="UP000199155"/>
    </source>
</evidence>
<dbReference type="AlphaFoldDB" id="A0A1G8UR04"/>
<dbReference type="EMBL" id="FNFF01000001">
    <property type="protein sequence ID" value="SDJ55937.1"/>
    <property type="molecule type" value="Genomic_DNA"/>
</dbReference>
<keyword evidence="2" id="KW-0812">Transmembrane</keyword>
<sequence>MSSRKDESGSSIPDDEWERFLREAESGTPGAPEEPSARARMVAGRLRAQPQQPEAWRAHRPPRERRFKAWQVLGLLLALAALVLALWPGALSGLTGGGSGSRGAGGGADAGQATPSDPFKGSPAAGWAEGAAGIERPEARATGWMDQRQVDEALDASLDFLTESNLDPDVLRGGRPDTAIALVNPHQKDVRGLLTTALTEPTRDNDPLLLFTRYRTDEVELVGDVVKSRGGLTYEEGEHGSVVVTADVTFVYPFVRTGGDDEVTRTIVRRELVMSWDDPAEVKTEPGTFSFLSYKLHTTNGGCDVFGFLSPTFTEDHKPADGGPSLDPYDRTEGLEGTGRGDACETASRS</sequence>
<reference evidence="3 4" key="1">
    <citation type="submission" date="2016-10" db="EMBL/GenBank/DDBJ databases">
        <authorList>
            <person name="de Groot N.N."/>
        </authorList>
    </citation>
    <scope>NUCLEOTIDE SEQUENCE [LARGE SCALE GENOMIC DNA]</scope>
    <source>
        <strain evidence="3 4">CGMCC 4.5727</strain>
    </source>
</reference>
<feature type="region of interest" description="Disordered" evidence="1">
    <location>
        <begin position="1"/>
        <end position="60"/>
    </location>
</feature>
<feature type="transmembrane region" description="Helical" evidence="2">
    <location>
        <begin position="69"/>
        <end position="87"/>
    </location>
</feature>
<dbReference type="OrthoDB" id="3419910at2"/>
<evidence type="ECO:0000256" key="2">
    <source>
        <dbReference type="SAM" id="Phobius"/>
    </source>
</evidence>
<dbReference type="Proteomes" id="UP000199155">
    <property type="component" value="Unassembled WGS sequence"/>
</dbReference>
<feature type="region of interest" description="Disordered" evidence="1">
    <location>
        <begin position="96"/>
        <end position="129"/>
    </location>
</feature>
<dbReference type="RefSeq" id="WP_093607375.1">
    <property type="nucleotide sequence ID" value="NZ_FNFF01000001.1"/>
</dbReference>
<evidence type="ECO:0000256" key="1">
    <source>
        <dbReference type="SAM" id="MobiDB-lite"/>
    </source>
</evidence>
<dbReference type="STRING" id="417292.SAMN05421806_101995"/>